<dbReference type="AlphaFoldDB" id="A0A5F9CM21"/>
<keyword evidence="4" id="KW-1185">Reference proteome</keyword>
<accession>A0A5F9CM21</accession>
<proteinExistence type="predicted"/>
<evidence type="ECO:0000256" key="2">
    <source>
        <dbReference type="SAM" id="Phobius"/>
    </source>
</evidence>
<evidence type="ECO:0000256" key="1">
    <source>
        <dbReference type="SAM" id="MobiDB-lite"/>
    </source>
</evidence>
<dbReference type="InterPro" id="IPR018154">
    <property type="entry name" value="TLV/ENV_coat_polyprotein"/>
</dbReference>
<evidence type="ECO:0000313" key="4">
    <source>
        <dbReference type="Proteomes" id="UP000001811"/>
    </source>
</evidence>
<reference evidence="3" key="3">
    <citation type="submission" date="2025-09" db="UniProtKB">
        <authorList>
            <consortium name="Ensembl"/>
        </authorList>
    </citation>
    <scope>IDENTIFICATION</scope>
    <source>
        <strain evidence="3">Thorbecke</strain>
    </source>
</reference>
<reference evidence="3 4" key="1">
    <citation type="journal article" date="2011" name="Nature">
        <title>A high-resolution map of human evolutionary constraint using 29 mammals.</title>
        <authorList>
            <person name="Lindblad-Toh K."/>
            <person name="Garber M."/>
            <person name="Zuk O."/>
            <person name="Lin M.F."/>
            <person name="Parker B.J."/>
            <person name="Washietl S."/>
            <person name="Kheradpour P."/>
            <person name="Ernst J."/>
            <person name="Jordan G."/>
            <person name="Mauceli E."/>
            <person name="Ward L.D."/>
            <person name="Lowe C.B."/>
            <person name="Holloway A.K."/>
            <person name="Clamp M."/>
            <person name="Gnerre S."/>
            <person name="Alfoldi J."/>
            <person name="Beal K."/>
            <person name="Chang J."/>
            <person name="Clawson H."/>
            <person name="Cuff J."/>
            <person name="Di Palma F."/>
            <person name="Fitzgerald S."/>
            <person name="Flicek P."/>
            <person name="Guttman M."/>
            <person name="Hubisz M.J."/>
            <person name="Jaffe D.B."/>
            <person name="Jungreis I."/>
            <person name="Kent W.J."/>
            <person name="Kostka D."/>
            <person name="Lara M."/>
            <person name="Martins A.L."/>
            <person name="Massingham T."/>
            <person name="Moltke I."/>
            <person name="Raney B.J."/>
            <person name="Rasmussen M.D."/>
            <person name="Robinson J."/>
            <person name="Stark A."/>
            <person name="Vilella A.J."/>
            <person name="Wen J."/>
            <person name="Xie X."/>
            <person name="Zody M.C."/>
            <person name="Baldwin J."/>
            <person name="Bloom T."/>
            <person name="Chin C.W."/>
            <person name="Heiman D."/>
            <person name="Nicol R."/>
            <person name="Nusbaum C."/>
            <person name="Young S."/>
            <person name="Wilkinson J."/>
            <person name="Worley K.C."/>
            <person name="Kovar C.L."/>
            <person name="Muzny D.M."/>
            <person name="Gibbs R.A."/>
            <person name="Cree A."/>
            <person name="Dihn H.H."/>
            <person name="Fowler G."/>
            <person name="Jhangiani S."/>
            <person name="Joshi V."/>
            <person name="Lee S."/>
            <person name="Lewis L.R."/>
            <person name="Nazareth L.V."/>
            <person name="Okwuonu G."/>
            <person name="Santibanez J."/>
            <person name="Warren W.C."/>
            <person name="Mardis E.R."/>
            <person name="Weinstock G.M."/>
            <person name="Wilson R.K."/>
            <person name="Delehaunty K."/>
            <person name="Dooling D."/>
            <person name="Fronik C."/>
            <person name="Fulton L."/>
            <person name="Fulton B."/>
            <person name="Graves T."/>
            <person name="Minx P."/>
            <person name="Sodergren E."/>
            <person name="Birney E."/>
            <person name="Margulies E.H."/>
            <person name="Herrero J."/>
            <person name="Green E.D."/>
            <person name="Haussler D."/>
            <person name="Siepel A."/>
            <person name="Goldman N."/>
            <person name="Pollard K.S."/>
            <person name="Pedersen J.S."/>
            <person name="Lander E.S."/>
            <person name="Kellis M."/>
        </authorList>
    </citation>
    <scope>NUCLEOTIDE SEQUENCE [LARGE SCALE GENOMIC DNA]</scope>
    <source>
        <strain evidence="4">Thorbecke</strain>
    </source>
</reference>
<name>A0A5F9CM21_RABIT</name>
<dbReference type="Proteomes" id="UP000001811">
    <property type="component" value="Unplaced"/>
</dbReference>
<organism evidence="3 4">
    <name type="scientific">Oryctolagus cuniculus</name>
    <name type="common">Rabbit</name>
    <dbReference type="NCBI Taxonomy" id="9986"/>
    <lineage>
        <taxon>Eukaryota</taxon>
        <taxon>Metazoa</taxon>
        <taxon>Chordata</taxon>
        <taxon>Craniata</taxon>
        <taxon>Vertebrata</taxon>
        <taxon>Euteleostomi</taxon>
        <taxon>Mammalia</taxon>
        <taxon>Eutheria</taxon>
        <taxon>Euarchontoglires</taxon>
        <taxon>Glires</taxon>
        <taxon>Lagomorpha</taxon>
        <taxon>Leporidae</taxon>
        <taxon>Oryctolagus</taxon>
    </lineage>
</organism>
<dbReference type="InterPro" id="IPR008981">
    <property type="entry name" value="FMuLV_rcpt-bd"/>
</dbReference>
<protein>
    <recommendedName>
        <fullName evidence="5">Envelope glycoprotein</fullName>
    </recommendedName>
</protein>
<feature type="transmembrane region" description="Helical" evidence="2">
    <location>
        <begin position="18"/>
        <end position="37"/>
    </location>
</feature>
<sequence>METPAHSKPLQDKTFKSCLMFVNIYLLPVLLMIHPSLTLPSSSLPIPHGPQRLTWEVISPSGSVVWSTSDTQVPGTWWPPLHPEVCQLVLGLETWDLPDQDSIPFHPGHPLPQVLSPGSSMGGYGCRDTSWRCRLHHQDFYVCPKDGRRQDQTFRCGGPESLYCKAWGCETSGAADWGPSSAWDWITVQCNYTPEGLDQCTPLLLRGSRSNSCGSTSPCARSPTCNPLNITFTTSGKQYATLSSWIKGRIWGLRYYVSGTDPGFWFKIRLRITSPDPLPVGPNRALAPAYWPSHPQPEMTKQPTSKGTGTPALTSMRTSSPVPIARFPSRAYLQEREQCC</sequence>
<evidence type="ECO:0000313" key="3">
    <source>
        <dbReference type="Ensembl" id="ENSOCUP00000034560.1"/>
    </source>
</evidence>
<dbReference type="InParanoid" id="A0A5F9CM21"/>
<dbReference type="Pfam" id="PF00429">
    <property type="entry name" value="TLV_coat"/>
    <property type="match status" value="1"/>
</dbReference>
<keyword evidence="2" id="KW-0812">Transmembrane</keyword>
<dbReference type="SMR" id="A0A5F9CM21"/>
<keyword evidence="2" id="KW-1133">Transmembrane helix</keyword>
<evidence type="ECO:0008006" key="5">
    <source>
        <dbReference type="Google" id="ProtNLM"/>
    </source>
</evidence>
<dbReference type="SUPFAM" id="SSF49830">
    <property type="entry name" value="ENV polyprotein, receptor-binding domain"/>
    <property type="match status" value="1"/>
</dbReference>
<reference evidence="3" key="2">
    <citation type="submission" date="2025-08" db="UniProtKB">
        <authorList>
            <consortium name="Ensembl"/>
        </authorList>
    </citation>
    <scope>IDENTIFICATION</scope>
    <source>
        <strain evidence="3">Thorbecke</strain>
    </source>
</reference>
<dbReference type="Gene3D" id="3.90.310.10">
    <property type="entry name" value="ENV polyprotein, receptor-binding domain"/>
    <property type="match status" value="1"/>
</dbReference>
<dbReference type="GeneTree" id="ENSGT01150000287137"/>
<keyword evidence="2" id="KW-0472">Membrane</keyword>
<feature type="region of interest" description="Disordered" evidence="1">
    <location>
        <begin position="291"/>
        <end position="320"/>
    </location>
</feature>
<dbReference type="Bgee" id="ENSOCUG00000034309">
    <property type="expression patterns" value="Expressed in testis and 15 other cell types or tissues"/>
</dbReference>
<dbReference type="Ensembl" id="ENSOCUT00000041648.1">
    <property type="protein sequence ID" value="ENSOCUP00000034560.1"/>
    <property type="gene ID" value="ENSOCUG00000034309.1"/>
</dbReference>
<feature type="compositionally biased region" description="Polar residues" evidence="1">
    <location>
        <begin position="299"/>
        <end position="320"/>
    </location>
</feature>